<dbReference type="AlphaFoldDB" id="A0A9D1MYK4"/>
<reference evidence="1" key="2">
    <citation type="journal article" date="2021" name="PeerJ">
        <title>Extensive microbial diversity within the chicken gut microbiome revealed by metagenomics and culture.</title>
        <authorList>
            <person name="Gilroy R."/>
            <person name="Ravi A."/>
            <person name="Getino M."/>
            <person name="Pursley I."/>
            <person name="Horton D.L."/>
            <person name="Alikhan N.F."/>
            <person name="Baker D."/>
            <person name="Gharbi K."/>
            <person name="Hall N."/>
            <person name="Watson M."/>
            <person name="Adriaenssens E.M."/>
            <person name="Foster-Nyarko E."/>
            <person name="Jarju S."/>
            <person name="Secka A."/>
            <person name="Antonio M."/>
            <person name="Oren A."/>
            <person name="Chaudhuri R.R."/>
            <person name="La Ragione R."/>
            <person name="Hildebrand F."/>
            <person name="Pallen M.J."/>
        </authorList>
    </citation>
    <scope>NUCLEOTIDE SEQUENCE</scope>
    <source>
        <strain evidence="1">ChiHjej12B11-7776</strain>
    </source>
</reference>
<organism evidence="1 2">
    <name type="scientific">Candidatus Fimimonas merdipullorum</name>
    <dbReference type="NCBI Taxonomy" id="2840822"/>
    <lineage>
        <taxon>Bacteria</taxon>
        <taxon>Pseudomonadati</taxon>
        <taxon>Myxococcota</taxon>
        <taxon>Myxococcia</taxon>
        <taxon>Myxococcales</taxon>
        <taxon>Cystobacterineae</taxon>
        <taxon>Myxococcaceae</taxon>
        <taxon>Myxococcaceae incertae sedis</taxon>
        <taxon>Candidatus Fimimonas</taxon>
    </lineage>
</organism>
<dbReference type="Proteomes" id="UP000886852">
    <property type="component" value="Unassembled WGS sequence"/>
</dbReference>
<evidence type="ECO:0000313" key="2">
    <source>
        <dbReference type="Proteomes" id="UP000886852"/>
    </source>
</evidence>
<sequence length="210" mass="23027">MISLSLYERQGAKLEGEKVTSLLFDNVSGALLFETQKGRFAACCLKTGKEGAEGKIRALTGRRKAAADFSAANDMAKKLCLGMPVWSTAGCFCGTLTDAEITAKGKIRCVVTEKGRFCHVTAVGDGVLIRGVNAARAFAKTLPKRQKPRAEKRRYGNFNFLVGQRVDKTICNFQGEVMIKRDAYITAETLRQAKLWGKLTELCLHCYSST</sequence>
<dbReference type="EMBL" id="DVOC01000093">
    <property type="protein sequence ID" value="HIU91383.1"/>
    <property type="molecule type" value="Genomic_DNA"/>
</dbReference>
<name>A0A9D1MYK4_9BACT</name>
<evidence type="ECO:0000313" key="1">
    <source>
        <dbReference type="EMBL" id="HIU91383.1"/>
    </source>
</evidence>
<comment type="caution">
    <text evidence="1">The sequence shown here is derived from an EMBL/GenBank/DDBJ whole genome shotgun (WGS) entry which is preliminary data.</text>
</comment>
<proteinExistence type="predicted"/>
<reference evidence="1" key="1">
    <citation type="submission" date="2020-10" db="EMBL/GenBank/DDBJ databases">
        <authorList>
            <person name="Gilroy R."/>
        </authorList>
    </citation>
    <scope>NUCLEOTIDE SEQUENCE</scope>
    <source>
        <strain evidence="1">ChiHjej12B11-7776</strain>
    </source>
</reference>
<accession>A0A9D1MYK4</accession>
<gene>
    <name evidence="1" type="ORF">IAC72_05185</name>
</gene>
<protein>
    <submittedName>
        <fullName evidence="1">Uncharacterized protein</fullName>
    </submittedName>
</protein>